<comment type="caution">
    <text evidence="1">The sequence shown here is derived from an EMBL/GenBank/DDBJ whole genome shotgun (WGS) entry which is preliminary data.</text>
</comment>
<proteinExistence type="predicted"/>
<name>X1IJG4_9ZZZZ</name>
<accession>X1IJG4</accession>
<gene>
    <name evidence="1" type="ORF">S03H2_63063</name>
</gene>
<evidence type="ECO:0000313" key="1">
    <source>
        <dbReference type="EMBL" id="GAH81852.1"/>
    </source>
</evidence>
<protein>
    <submittedName>
        <fullName evidence="1">Uncharacterized protein</fullName>
    </submittedName>
</protein>
<organism evidence="1">
    <name type="scientific">marine sediment metagenome</name>
    <dbReference type="NCBI Taxonomy" id="412755"/>
    <lineage>
        <taxon>unclassified sequences</taxon>
        <taxon>metagenomes</taxon>
        <taxon>ecological metagenomes</taxon>
    </lineage>
</organism>
<sequence>MKPNITERDRALSLLEEQLPQLSKLFKECYLGKGRGAIVLHTFILEKNLEISEIAYNKKNESLDLFDNVSSRAELRKLIANYDPTFEGILILIIESGAAWFVTVKLHPPSEKGS</sequence>
<dbReference type="EMBL" id="BARU01040826">
    <property type="protein sequence ID" value="GAH81852.1"/>
    <property type="molecule type" value="Genomic_DNA"/>
</dbReference>
<dbReference type="AlphaFoldDB" id="X1IJG4"/>
<reference evidence="1" key="1">
    <citation type="journal article" date="2014" name="Front. Microbiol.">
        <title>High frequency of phylogenetically diverse reductive dehalogenase-homologous genes in deep subseafloor sedimentary metagenomes.</title>
        <authorList>
            <person name="Kawai M."/>
            <person name="Futagami T."/>
            <person name="Toyoda A."/>
            <person name="Takaki Y."/>
            <person name="Nishi S."/>
            <person name="Hori S."/>
            <person name="Arai W."/>
            <person name="Tsubouchi T."/>
            <person name="Morono Y."/>
            <person name="Uchiyama I."/>
            <person name="Ito T."/>
            <person name="Fujiyama A."/>
            <person name="Inagaki F."/>
            <person name="Takami H."/>
        </authorList>
    </citation>
    <scope>NUCLEOTIDE SEQUENCE</scope>
    <source>
        <strain evidence="1">Expedition CK06-06</strain>
    </source>
</reference>